<dbReference type="PANTHER" id="PTHR33064:SF37">
    <property type="entry name" value="RIBONUCLEASE H"/>
    <property type="match status" value="1"/>
</dbReference>
<dbReference type="CDD" id="cd00024">
    <property type="entry name" value="CD_CSD"/>
    <property type="match status" value="1"/>
</dbReference>
<dbReference type="InterPro" id="IPR000953">
    <property type="entry name" value="Chromo/chromo_shadow_dom"/>
</dbReference>
<comment type="caution">
    <text evidence="3">The sequence shown here is derived from an EMBL/GenBank/DDBJ whole genome shotgun (WGS) entry which is preliminary data.</text>
</comment>
<dbReference type="PANTHER" id="PTHR33064">
    <property type="entry name" value="POL PROTEIN"/>
    <property type="match status" value="1"/>
</dbReference>
<accession>A0AAV2YYI1</accession>
<evidence type="ECO:0000259" key="2">
    <source>
        <dbReference type="PROSITE" id="PS50013"/>
    </source>
</evidence>
<dbReference type="InterPro" id="IPR016197">
    <property type="entry name" value="Chromo-like_dom_sf"/>
</dbReference>
<organism evidence="3 4">
    <name type="scientific">Lagenidium giganteum</name>
    <dbReference type="NCBI Taxonomy" id="4803"/>
    <lineage>
        <taxon>Eukaryota</taxon>
        <taxon>Sar</taxon>
        <taxon>Stramenopiles</taxon>
        <taxon>Oomycota</taxon>
        <taxon>Peronosporomycetes</taxon>
        <taxon>Pythiales</taxon>
        <taxon>Pythiaceae</taxon>
    </lineage>
</organism>
<dbReference type="SUPFAM" id="SSF54160">
    <property type="entry name" value="Chromo domain-like"/>
    <property type="match status" value="1"/>
</dbReference>
<dbReference type="Proteomes" id="UP001146120">
    <property type="component" value="Unassembled WGS sequence"/>
</dbReference>
<reference evidence="3" key="2">
    <citation type="journal article" date="2023" name="Microbiol Resour">
        <title>Decontamination and Annotation of the Draft Genome Sequence of the Oomycete Lagenidium giganteum ARSEF 373.</title>
        <authorList>
            <person name="Morgan W.R."/>
            <person name="Tartar A."/>
        </authorList>
    </citation>
    <scope>NUCLEOTIDE SEQUENCE</scope>
    <source>
        <strain evidence="3">ARSEF 373</strain>
    </source>
</reference>
<dbReference type="PROSITE" id="PS50013">
    <property type="entry name" value="CHROMO_2"/>
    <property type="match status" value="1"/>
</dbReference>
<keyword evidence="4" id="KW-1185">Reference proteome</keyword>
<dbReference type="InterPro" id="IPR023780">
    <property type="entry name" value="Chromo_domain"/>
</dbReference>
<dbReference type="SUPFAM" id="SSF56672">
    <property type="entry name" value="DNA/RNA polymerases"/>
    <property type="match status" value="1"/>
</dbReference>
<dbReference type="Gene3D" id="2.40.50.40">
    <property type="match status" value="1"/>
</dbReference>
<sequence length="639" mass="70992">MQAVKLFELVVERAVRQQQYHQVQQDTKRRPEQPRGSDGEKKGAGAGKTKPTDPTKRKDKKPSAPRSGCLICKGEHWAVDCPTTTDTQKEKELQAVKDKRQRHTNGDTVDGCRVVLNSTLELPLCVDTGSDVNVIPKRAIDELKDVDPTVRCVQLSAPIEVTVAAGGKLTAGFRMDVDYKPVSSWVVPIAGSTPPTPAVESDVRGYSVFGLFDYVKGLLAKACRELYSILTEDGGFTPMRIPQSACDSATHFQMETEDCFKEMLDVAVLIWIDDFAPSPAEYLVRLRQIFEICCARVLYTPSARWSMTVKDPQRLIVLQELPPPPTAAALQQFLCSLNGLRESMVDYARVVAPIQEKLEMVMKSRERRKVSLVGCQLDWSESDFGALRAIQTRTVRSSFSRLGRRLMGAQLNWSVTNAGPTLSRVGQCQAAKPLKASSGSRPAFVWPTRKDLRALEQRHHQARPVDAGLEDGLVWVGERVWVPGQDRDMILRLLRIAHCGAQAHRGEHRGGGQVAKAKLGPPAPDRDKYEGTAPIVSKESWQALPVQLYGMRLCTMVARGQAPEGKQAVIHVGWSVTVRDICDHRQISKAWEVLVAWRGLQDEENAWKPVEQIARDVPGLLRQYIPSSLNRLASFLVAS</sequence>
<feature type="region of interest" description="Disordered" evidence="1">
    <location>
        <begin position="505"/>
        <end position="526"/>
    </location>
</feature>
<dbReference type="InterPro" id="IPR051320">
    <property type="entry name" value="Viral_Replic_Matur_Polypro"/>
</dbReference>
<evidence type="ECO:0000313" key="3">
    <source>
        <dbReference type="EMBL" id="DAZ98243.1"/>
    </source>
</evidence>
<proteinExistence type="predicted"/>
<feature type="region of interest" description="Disordered" evidence="1">
    <location>
        <begin position="15"/>
        <end position="67"/>
    </location>
</feature>
<evidence type="ECO:0000256" key="1">
    <source>
        <dbReference type="SAM" id="MobiDB-lite"/>
    </source>
</evidence>
<dbReference type="InterPro" id="IPR043502">
    <property type="entry name" value="DNA/RNA_pol_sf"/>
</dbReference>
<evidence type="ECO:0000313" key="4">
    <source>
        <dbReference type="Proteomes" id="UP001146120"/>
    </source>
</evidence>
<gene>
    <name evidence="3" type="ORF">N0F65_011711</name>
</gene>
<dbReference type="AlphaFoldDB" id="A0AAV2YYI1"/>
<feature type="domain" description="Chromo" evidence="2">
    <location>
        <begin position="576"/>
        <end position="624"/>
    </location>
</feature>
<dbReference type="EMBL" id="DAKRPA010000112">
    <property type="protein sequence ID" value="DAZ98243.1"/>
    <property type="molecule type" value="Genomic_DNA"/>
</dbReference>
<name>A0AAV2YYI1_9STRA</name>
<feature type="compositionally biased region" description="Basic and acidic residues" evidence="1">
    <location>
        <begin position="26"/>
        <end position="43"/>
    </location>
</feature>
<dbReference type="Pfam" id="PF00385">
    <property type="entry name" value="Chromo"/>
    <property type="match status" value="1"/>
</dbReference>
<reference evidence="3" key="1">
    <citation type="submission" date="2022-11" db="EMBL/GenBank/DDBJ databases">
        <authorList>
            <person name="Morgan W.R."/>
            <person name="Tartar A."/>
        </authorList>
    </citation>
    <scope>NUCLEOTIDE SEQUENCE</scope>
    <source>
        <strain evidence="3">ARSEF 373</strain>
    </source>
</reference>
<protein>
    <recommendedName>
        <fullName evidence="2">Chromo domain-containing protein</fullName>
    </recommendedName>
</protein>